<dbReference type="AlphaFoldDB" id="A0A0E9WRU1"/>
<reference evidence="1" key="2">
    <citation type="journal article" date="2015" name="Fish Shellfish Immunol.">
        <title>Early steps in the European eel (Anguilla anguilla)-Vibrio vulnificus interaction in the gills: Role of the RtxA13 toxin.</title>
        <authorList>
            <person name="Callol A."/>
            <person name="Pajuelo D."/>
            <person name="Ebbesson L."/>
            <person name="Teles M."/>
            <person name="MacKenzie S."/>
            <person name="Amaro C."/>
        </authorList>
    </citation>
    <scope>NUCLEOTIDE SEQUENCE</scope>
</reference>
<reference evidence="1" key="1">
    <citation type="submission" date="2014-11" db="EMBL/GenBank/DDBJ databases">
        <authorList>
            <person name="Amaro Gonzalez C."/>
        </authorList>
    </citation>
    <scope>NUCLEOTIDE SEQUENCE</scope>
</reference>
<organism evidence="1">
    <name type="scientific">Anguilla anguilla</name>
    <name type="common">European freshwater eel</name>
    <name type="synonym">Muraena anguilla</name>
    <dbReference type="NCBI Taxonomy" id="7936"/>
    <lineage>
        <taxon>Eukaryota</taxon>
        <taxon>Metazoa</taxon>
        <taxon>Chordata</taxon>
        <taxon>Craniata</taxon>
        <taxon>Vertebrata</taxon>
        <taxon>Euteleostomi</taxon>
        <taxon>Actinopterygii</taxon>
        <taxon>Neopterygii</taxon>
        <taxon>Teleostei</taxon>
        <taxon>Anguilliformes</taxon>
        <taxon>Anguillidae</taxon>
        <taxon>Anguilla</taxon>
    </lineage>
</organism>
<protein>
    <submittedName>
        <fullName evidence="1">Uncharacterized protein</fullName>
    </submittedName>
</protein>
<accession>A0A0E9WRU1</accession>
<proteinExistence type="predicted"/>
<sequence>MFSTFLRYQVLSFMLHILTSMLS</sequence>
<evidence type="ECO:0000313" key="1">
    <source>
        <dbReference type="EMBL" id="JAH92188.1"/>
    </source>
</evidence>
<name>A0A0E9WRU1_ANGAN</name>
<dbReference type="EMBL" id="GBXM01016389">
    <property type="protein sequence ID" value="JAH92188.1"/>
    <property type="molecule type" value="Transcribed_RNA"/>
</dbReference>